<feature type="region of interest" description="Disordered" evidence="1">
    <location>
        <begin position="199"/>
        <end position="243"/>
    </location>
</feature>
<keyword evidence="3" id="KW-1185">Reference proteome</keyword>
<reference evidence="2 3" key="1">
    <citation type="journal article" date="2011" name="Nat. Biotechnol.">
        <title>Comparative genomic analysis of the thermophilic biomass-degrading fungi Myceliophthora thermophila and Thielavia terrestris.</title>
        <authorList>
            <person name="Berka R.M."/>
            <person name="Grigoriev I.V."/>
            <person name="Otillar R."/>
            <person name="Salamov A."/>
            <person name="Grimwood J."/>
            <person name="Reid I."/>
            <person name="Ishmael N."/>
            <person name="John T."/>
            <person name="Darmond C."/>
            <person name="Moisan M.-C."/>
            <person name="Henrissat B."/>
            <person name="Coutinho P.M."/>
            <person name="Lombard V."/>
            <person name="Natvig D.O."/>
            <person name="Lindquist E."/>
            <person name="Schmutz J."/>
            <person name="Lucas S."/>
            <person name="Harris P."/>
            <person name="Powlowski J."/>
            <person name="Bellemare A."/>
            <person name="Taylor D."/>
            <person name="Butler G."/>
            <person name="de Vries R.P."/>
            <person name="Allijn I.E."/>
            <person name="van den Brink J."/>
            <person name="Ushinsky S."/>
            <person name="Storms R."/>
            <person name="Powell A.J."/>
            <person name="Paulsen I.T."/>
            <person name="Elbourne L.D.H."/>
            <person name="Baker S.E."/>
            <person name="Magnuson J."/>
            <person name="LaBoissiere S."/>
            <person name="Clutterbuck A.J."/>
            <person name="Martinez D."/>
            <person name="Wogulis M."/>
            <person name="de Leon A.L."/>
            <person name="Rey M.W."/>
            <person name="Tsang A."/>
        </authorList>
    </citation>
    <scope>NUCLEOTIDE SEQUENCE [LARGE SCALE GENOMIC DNA]</scope>
    <source>
        <strain evidence="3">ATCC 38088 / NRRL 8126</strain>
    </source>
</reference>
<feature type="region of interest" description="Disordered" evidence="1">
    <location>
        <begin position="527"/>
        <end position="568"/>
    </location>
</feature>
<feature type="region of interest" description="Disordered" evidence="1">
    <location>
        <begin position="331"/>
        <end position="513"/>
    </location>
</feature>
<feature type="region of interest" description="Disordered" evidence="1">
    <location>
        <begin position="162"/>
        <end position="186"/>
    </location>
</feature>
<evidence type="ECO:0000313" key="3">
    <source>
        <dbReference type="Proteomes" id="UP000008181"/>
    </source>
</evidence>
<protein>
    <submittedName>
        <fullName evidence="2">Uncharacterized protein</fullName>
    </submittedName>
</protein>
<feature type="compositionally biased region" description="Polar residues" evidence="1">
    <location>
        <begin position="170"/>
        <end position="182"/>
    </location>
</feature>
<feature type="compositionally biased region" description="Acidic residues" evidence="1">
    <location>
        <begin position="534"/>
        <end position="550"/>
    </location>
</feature>
<dbReference type="EMBL" id="CP003010">
    <property type="protein sequence ID" value="AEO66535.1"/>
    <property type="molecule type" value="Genomic_DNA"/>
</dbReference>
<dbReference type="GeneID" id="11514874"/>
<organism evidence="2 3">
    <name type="scientific">Thermothielavioides terrestris (strain ATCC 38088 / NRRL 8126)</name>
    <name type="common">Thielavia terrestris</name>
    <dbReference type="NCBI Taxonomy" id="578455"/>
    <lineage>
        <taxon>Eukaryota</taxon>
        <taxon>Fungi</taxon>
        <taxon>Dikarya</taxon>
        <taxon>Ascomycota</taxon>
        <taxon>Pezizomycotina</taxon>
        <taxon>Sordariomycetes</taxon>
        <taxon>Sordariomycetidae</taxon>
        <taxon>Sordariales</taxon>
        <taxon>Chaetomiaceae</taxon>
        <taxon>Thermothielavioides</taxon>
        <taxon>Thermothielavioides terrestris</taxon>
    </lineage>
</organism>
<feature type="compositionally biased region" description="Acidic residues" evidence="1">
    <location>
        <begin position="557"/>
        <end position="568"/>
    </location>
</feature>
<feature type="compositionally biased region" description="Low complexity" evidence="1">
    <location>
        <begin position="214"/>
        <end position="228"/>
    </location>
</feature>
<dbReference type="RefSeq" id="XP_003652871.1">
    <property type="nucleotide sequence ID" value="XM_003652823.1"/>
</dbReference>
<sequence length="631" mass="66982">MSFKRKAATTSAWAATKRRRLWGSASYRGRGHAGTSIQPRQTRSRAALPGAAPLLVLDDKGKPTEVREVQRAPKARQPEVPLVEALGRFRWPAARKPTQDCIAVATHSSIPGSKPVAAADLVSLDCIGVPPDAVDAPSAGPVPSQLVVASIEREADCHELSHIPRKSDDSSNIPPTPSNATATGPDELPCLVSVAETPLSPLSHGPLERKRKQSTSLGTGPSSPSLSPKRLKRSLSDTPNDERCIMQYPSAPALELSAIHYEEKVLLSPSIKSEPASDADGLLLDTVPAACSPPHILLTPPEPDLNYDAPSGSAGNCGADYNIVRGVKQEPELQGEEDVPSSTVPAQVPSPPDSLSLPTSLFPRQTEIPGLFTLYPKPEPQPQTAPEPLIKAEDTPSEPGGAPTSLCPAAQQHLTAPTPHSEIPSIKIEEEAEVEEKEESLPPEQQALFARDSDESSLFATPHPRRADRPAEGSPSASSSRHILNADGDGDIKMCAGVPGATSRDSAWRPEEEAAVEWVLDAVSVGAATAAAEKDEEMDEEKEEEKEDQEGLVSYDGDVEDAGLSDSGDEEVHLAGIHHRVEGLQAHHLSWPAVATESASLEARRATWPMRECEAAGAIAAVGEVPRRSSI</sequence>
<evidence type="ECO:0000256" key="1">
    <source>
        <dbReference type="SAM" id="MobiDB-lite"/>
    </source>
</evidence>
<evidence type="ECO:0000313" key="2">
    <source>
        <dbReference type="EMBL" id="AEO66535.1"/>
    </source>
</evidence>
<dbReference type="AlphaFoldDB" id="G2R138"/>
<name>G2R138_THETT</name>
<dbReference type="Proteomes" id="UP000008181">
    <property type="component" value="Chromosome 2"/>
</dbReference>
<proteinExistence type="predicted"/>
<feature type="region of interest" description="Disordered" evidence="1">
    <location>
        <begin position="24"/>
        <end position="50"/>
    </location>
</feature>
<accession>G2R138</accession>
<gene>
    <name evidence="2" type="ORF">THITE_151963</name>
</gene>
<dbReference type="KEGG" id="ttt:THITE_151963"/>
<dbReference type="HOGENOM" id="CLU_433596_0_0_1"/>